<evidence type="ECO:0000256" key="1">
    <source>
        <dbReference type="SAM" id="MobiDB-lite"/>
    </source>
</evidence>
<evidence type="ECO:0000313" key="3">
    <source>
        <dbReference type="Proteomes" id="UP001515480"/>
    </source>
</evidence>
<evidence type="ECO:0008006" key="4">
    <source>
        <dbReference type="Google" id="ProtNLM"/>
    </source>
</evidence>
<reference evidence="2 3" key="1">
    <citation type="journal article" date="2024" name="Science">
        <title>Giant polyketide synthase enzymes in the biosynthesis of giant marine polyether toxins.</title>
        <authorList>
            <person name="Fallon T.R."/>
            <person name="Shende V.V."/>
            <person name="Wierzbicki I.H."/>
            <person name="Pendleton A.L."/>
            <person name="Watervoot N.F."/>
            <person name="Auber R.P."/>
            <person name="Gonzalez D.J."/>
            <person name="Wisecaver J.H."/>
            <person name="Moore B.S."/>
        </authorList>
    </citation>
    <scope>NUCLEOTIDE SEQUENCE [LARGE SCALE GENOMIC DNA]</scope>
    <source>
        <strain evidence="2 3">12B1</strain>
    </source>
</reference>
<evidence type="ECO:0000313" key="2">
    <source>
        <dbReference type="EMBL" id="KAL1518549.1"/>
    </source>
</evidence>
<protein>
    <recommendedName>
        <fullName evidence="4">Peptide-O-fucosyltransferase 1</fullName>
    </recommendedName>
</protein>
<dbReference type="EMBL" id="JBGBPQ010000010">
    <property type="protein sequence ID" value="KAL1518549.1"/>
    <property type="molecule type" value="Genomic_DNA"/>
</dbReference>
<keyword evidence="3" id="KW-1185">Reference proteome</keyword>
<sequence>MAADAARQSFTQALREDESRSFTSLLERKQHADELVARGTSQLAAVDGEMHDLLGAERYARFSLAWGGRGAAPRGVEPHGCADWCAADARMQQKPWSLRCSFVACGRCAECSAPIPPFPLGGGGGGGGGRGNHTAHGGQPRDGGEEGTASAPSSCPERSVTACCKGDGFGAQYLALMSVFAYSLAANLTFCPTSWAHVQHGVDSLDAGHGALSMFAFVGGPLYGPPALPHTRKVETMYASFEKHASGTDAIARIRAHYFATPRPALKYFAAARKTVAVHVRRGDVTPKDEQRWTSIEQIAACVEKVLDELQQPAAVHVFSDGSAEQLAGLERFNATVHLRDNVKAAFHHMVQADALVMAKSSLSGTAAILRSQGWNFPAERGAGCID</sequence>
<gene>
    <name evidence="2" type="ORF">AB1Y20_002838</name>
</gene>
<comment type="caution">
    <text evidence="2">The sequence shown here is derived from an EMBL/GenBank/DDBJ whole genome shotgun (WGS) entry which is preliminary data.</text>
</comment>
<dbReference type="AlphaFoldDB" id="A0AB34J9R3"/>
<dbReference type="Gene3D" id="3.40.50.11350">
    <property type="match status" value="1"/>
</dbReference>
<proteinExistence type="predicted"/>
<accession>A0AB34J9R3</accession>
<feature type="region of interest" description="Disordered" evidence="1">
    <location>
        <begin position="1"/>
        <end position="21"/>
    </location>
</feature>
<name>A0AB34J9R3_PRYPA</name>
<feature type="region of interest" description="Disordered" evidence="1">
    <location>
        <begin position="122"/>
        <end position="153"/>
    </location>
</feature>
<dbReference type="Proteomes" id="UP001515480">
    <property type="component" value="Unassembled WGS sequence"/>
</dbReference>
<feature type="compositionally biased region" description="Gly residues" evidence="1">
    <location>
        <begin position="122"/>
        <end position="131"/>
    </location>
</feature>
<organism evidence="2 3">
    <name type="scientific">Prymnesium parvum</name>
    <name type="common">Toxic golden alga</name>
    <dbReference type="NCBI Taxonomy" id="97485"/>
    <lineage>
        <taxon>Eukaryota</taxon>
        <taxon>Haptista</taxon>
        <taxon>Haptophyta</taxon>
        <taxon>Prymnesiophyceae</taxon>
        <taxon>Prymnesiales</taxon>
        <taxon>Prymnesiaceae</taxon>
        <taxon>Prymnesium</taxon>
    </lineage>
</organism>